<sequence length="788" mass="89477">MESKSSATSSPRAALKVSITKKVNDRLKNDLKELEKVSMPKIKPSLGQKSARNYPSLKDEHISINEIRSRAYQAAFPAPKSHHYVMKGKNVANTSFDALNQDEDEGINEPNESASDSDSDPLRSHQNTPNSLYMPEPIQQIAMNRQNFLNYFYSQPKPAILPSTGTASSAKFVQRPRPQKKHKTVLRPLKKAVQYDMVSMDSAKTEVELQQQELEREVKWMVDEAKKIANLKTKKVTRVDKKELDSSPIQSLEDKKIVKGVEGLITAIKSGQLVSEQEQSNKKIQEILGTVLDKTSLSLFDPSFSEKLDEQKELLEERSMVDSAINADSIRDSLGAQSVRTITDNLELDPEVDKTSSDTDTQIDGQTVKSMVSSYQDEMDTYLASLPPLVTKEDVLNTTATSLRLIEKSGHSVEPRKPRQSIGKQKNWRNLHQFCVFEYERRDSMLLPDQLVDVTRKYHVHKKYEREEKESGRPSDSFVSQKSAGFNEQFIAYNRTDRAAKRVVDNLADLMHFDEKKSYTTIDSGFEDPELDVWRKKAEQSLELDGKQVVMQSLADYKEFTLTFLKPAPPKMSVKPSRIRERLFAEYRSMPPPLDDMNLLANKKRNKVKMFANGSDSLDEENGDGSDEESVDESALEFELILDKLLNRQYCSDTDLSKFKRENEGMFDGSAKMARSMSESVCGKGGRAQPDVYDYDFMRIDSNYNEALEEAVNQKKVIKSDYLKKSRLISGSVSSLKSKTKSMQGEKMANKEIDFKNDKSMSSTNGQNKADGNFFPKSNNFCFSYIQY</sequence>
<dbReference type="Proteomes" id="UP000276133">
    <property type="component" value="Unassembled WGS sequence"/>
</dbReference>
<dbReference type="EMBL" id="REGN01003696">
    <property type="protein sequence ID" value="RNA21304.1"/>
    <property type="molecule type" value="Genomic_DNA"/>
</dbReference>
<feature type="compositionally biased region" description="Polar residues" evidence="1">
    <location>
        <begin position="760"/>
        <end position="771"/>
    </location>
</feature>
<evidence type="ECO:0000256" key="1">
    <source>
        <dbReference type="SAM" id="MobiDB-lite"/>
    </source>
</evidence>
<feature type="region of interest" description="Disordered" evidence="1">
    <location>
        <begin position="101"/>
        <end position="133"/>
    </location>
</feature>
<dbReference type="OrthoDB" id="10521451at2759"/>
<evidence type="ECO:0000313" key="3">
    <source>
        <dbReference type="Proteomes" id="UP000276133"/>
    </source>
</evidence>
<feature type="region of interest" description="Disordered" evidence="1">
    <location>
        <begin position="740"/>
        <end position="771"/>
    </location>
</feature>
<feature type="compositionally biased region" description="Basic and acidic residues" evidence="1">
    <location>
        <begin position="748"/>
        <end position="759"/>
    </location>
</feature>
<comment type="caution">
    <text evidence="2">The sequence shown here is derived from an EMBL/GenBank/DDBJ whole genome shotgun (WGS) entry which is preliminary data.</text>
</comment>
<protein>
    <submittedName>
        <fullName evidence="2">Uncharacterized protein</fullName>
    </submittedName>
</protein>
<dbReference type="AlphaFoldDB" id="A0A3M7RD19"/>
<evidence type="ECO:0000313" key="2">
    <source>
        <dbReference type="EMBL" id="RNA21304.1"/>
    </source>
</evidence>
<accession>A0A3M7RD19</accession>
<reference evidence="2 3" key="1">
    <citation type="journal article" date="2018" name="Sci. Rep.">
        <title>Genomic signatures of local adaptation to the degree of environmental predictability in rotifers.</title>
        <authorList>
            <person name="Franch-Gras L."/>
            <person name="Hahn C."/>
            <person name="Garcia-Roger E.M."/>
            <person name="Carmona M.J."/>
            <person name="Serra M."/>
            <person name="Gomez A."/>
        </authorList>
    </citation>
    <scope>NUCLEOTIDE SEQUENCE [LARGE SCALE GENOMIC DNA]</scope>
    <source>
        <strain evidence="2">HYR1</strain>
    </source>
</reference>
<keyword evidence="3" id="KW-1185">Reference proteome</keyword>
<name>A0A3M7RD19_BRAPC</name>
<gene>
    <name evidence="2" type="ORF">BpHYR1_037742</name>
</gene>
<proteinExistence type="predicted"/>
<organism evidence="2 3">
    <name type="scientific">Brachionus plicatilis</name>
    <name type="common">Marine rotifer</name>
    <name type="synonym">Brachionus muelleri</name>
    <dbReference type="NCBI Taxonomy" id="10195"/>
    <lineage>
        <taxon>Eukaryota</taxon>
        <taxon>Metazoa</taxon>
        <taxon>Spiralia</taxon>
        <taxon>Gnathifera</taxon>
        <taxon>Rotifera</taxon>
        <taxon>Eurotatoria</taxon>
        <taxon>Monogononta</taxon>
        <taxon>Pseudotrocha</taxon>
        <taxon>Ploima</taxon>
        <taxon>Brachionidae</taxon>
        <taxon>Brachionus</taxon>
    </lineage>
</organism>